<sequence length="125" mass="14450">MEDRAKKLYEEAIQKLKEANDELCRPEEDVVAQLVCSNAQTAISNYLRGFLAENGIESDFEDSISSLYEKCKEINENFTEVHLSGFECNAHKDESRFCNESTRFSRCFDIADSLDTFMRREKIIS</sequence>
<organism evidence="2 3">
    <name type="scientific">Maribacter arenosus</name>
    <dbReference type="NCBI Taxonomy" id="1854708"/>
    <lineage>
        <taxon>Bacteria</taxon>
        <taxon>Pseudomonadati</taxon>
        <taxon>Bacteroidota</taxon>
        <taxon>Flavobacteriia</taxon>
        <taxon>Flavobacteriales</taxon>
        <taxon>Flavobacteriaceae</taxon>
        <taxon>Maribacter</taxon>
    </lineage>
</organism>
<evidence type="ECO:0000313" key="2">
    <source>
        <dbReference type="EMBL" id="MBD0851565.1"/>
    </source>
</evidence>
<dbReference type="RefSeq" id="WP_188314670.1">
    <property type="nucleotide sequence ID" value="NZ_JABTCG010000004.1"/>
</dbReference>
<name>A0ABR7VFB8_9FLAO</name>
<keyword evidence="3" id="KW-1185">Reference proteome</keyword>
<dbReference type="EMBL" id="JABTCG010000004">
    <property type="protein sequence ID" value="MBD0851565.1"/>
    <property type="molecule type" value="Genomic_DNA"/>
</dbReference>
<feature type="domain" description="HEPN" evidence="1">
    <location>
        <begin position="5"/>
        <end position="81"/>
    </location>
</feature>
<dbReference type="Gene3D" id="1.20.120.330">
    <property type="entry name" value="Nucleotidyltransferases domain 2"/>
    <property type="match status" value="1"/>
</dbReference>
<dbReference type="Proteomes" id="UP000598350">
    <property type="component" value="Unassembled WGS sequence"/>
</dbReference>
<protein>
    <submittedName>
        <fullName evidence="2">HEPN domain-containing protein</fullName>
    </submittedName>
</protein>
<gene>
    <name evidence="2" type="ORF">HPE63_12870</name>
</gene>
<evidence type="ECO:0000259" key="1">
    <source>
        <dbReference type="Pfam" id="PF05168"/>
    </source>
</evidence>
<comment type="caution">
    <text evidence="2">The sequence shown here is derived from an EMBL/GenBank/DDBJ whole genome shotgun (WGS) entry which is preliminary data.</text>
</comment>
<proteinExistence type="predicted"/>
<dbReference type="Pfam" id="PF05168">
    <property type="entry name" value="HEPN"/>
    <property type="match status" value="1"/>
</dbReference>
<dbReference type="InterPro" id="IPR007842">
    <property type="entry name" value="HEPN_dom"/>
</dbReference>
<evidence type="ECO:0000313" key="3">
    <source>
        <dbReference type="Proteomes" id="UP000598350"/>
    </source>
</evidence>
<reference evidence="2 3" key="1">
    <citation type="submission" date="2020-05" db="EMBL/GenBank/DDBJ databases">
        <title>The draft genome sequence of Maribacter arenosus CAU 1321.</title>
        <authorList>
            <person name="Mu L."/>
        </authorList>
    </citation>
    <scope>NUCLEOTIDE SEQUENCE [LARGE SCALE GENOMIC DNA]</scope>
    <source>
        <strain evidence="2 3">CAU 1321</strain>
    </source>
</reference>
<accession>A0ABR7VFB8</accession>